<sequence>MSNESCSESLLNMTDCLTVDQKSIVKSSKKEQKIANYSKKLAHIHGLLQHTQATISTYQEKAHKLKIKNKDMQTENLELRKKIILLEETQRLAKTAEVKSPSNTSLRTQETEWFLSNEASFSVSSCSSVDSIVILNDQVDFVKELKKKTPEPKNKTVHRVTSSMQSNSNMDKFIKQVKQKIYLGWNTPSIDTTNEISCSIGNKPKSRFLISALLADVPILRF</sequence>
<keyword evidence="1" id="KW-0175">Coiled coil</keyword>
<evidence type="ECO:0000313" key="2">
    <source>
        <dbReference type="EMBL" id="OMJ65540.1"/>
    </source>
</evidence>
<organism evidence="2 3">
    <name type="scientific">Stentor coeruleus</name>
    <dbReference type="NCBI Taxonomy" id="5963"/>
    <lineage>
        <taxon>Eukaryota</taxon>
        <taxon>Sar</taxon>
        <taxon>Alveolata</taxon>
        <taxon>Ciliophora</taxon>
        <taxon>Postciliodesmatophora</taxon>
        <taxon>Heterotrichea</taxon>
        <taxon>Heterotrichida</taxon>
        <taxon>Stentoridae</taxon>
        <taxon>Stentor</taxon>
    </lineage>
</organism>
<keyword evidence="3" id="KW-1185">Reference proteome</keyword>
<protein>
    <submittedName>
        <fullName evidence="2">Uncharacterized protein</fullName>
    </submittedName>
</protein>
<feature type="coiled-coil region" evidence="1">
    <location>
        <begin position="55"/>
        <end position="89"/>
    </location>
</feature>
<name>A0A1R2AMA7_9CILI</name>
<proteinExistence type="predicted"/>
<dbReference type="EMBL" id="MPUH01002073">
    <property type="protein sequence ID" value="OMJ65540.1"/>
    <property type="molecule type" value="Genomic_DNA"/>
</dbReference>
<reference evidence="2 3" key="1">
    <citation type="submission" date="2016-11" db="EMBL/GenBank/DDBJ databases">
        <title>The macronuclear genome of Stentor coeruleus: a giant cell with tiny introns.</title>
        <authorList>
            <person name="Slabodnick M."/>
            <person name="Ruby J.G."/>
            <person name="Reiff S.B."/>
            <person name="Swart E.C."/>
            <person name="Gosai S."/>
            <person name="Prabakaran S."/>
            <person name="Witkowska E."/>
            <person name="Larue G.E."/>
            <person name="Fisher S."/>
            <person name="Freeman R.M."/>
            <person name="Gunawardena J."/>
            <person name="Chu W."/>
            <person name="Stover N.A."/>
            <person name="Gregory B.D."/>
            <person name="Nowacki M."/>
            <person name="Derisi J."/>
            <person name="Roy S.W."/>
            <person name="Marshall W.F."/>
            <person name="Sood P."/>
        </authorList>
    </citation>
    <scope>NUCLEOTIDE SEQUENCE [LARGE SCALE GENOMIC DNA]</scope>
    <source>
        <strain evidence="2">WM001</strain>
    </source>
</reference>
<evidence type="ECO:0000313" key="3">
    <source>
        <dbReference type="Proteomes" id="UP000187209"/>
    </source>
</evidence>
<accession>A0A1R2AMA7</accession>
<dbReference type="AlphaFoldDB" id="A0A1R2AMA7"/>
<dbReference type="Proteomes" id="UP000187209">
    <property type="component" value="Unassembled WGS sequence"/>
</dbReference>
<evidence type="ECO:0000256" key="1">
    <source>
        <dbReference type="SAM" id="Coils"/>
    </source>
</evidence>
<comment type="caution">
    <text evidence="2">The sequence shown here is derived from an EMBL/GenBank/DDBJ whole genome shotgun (WGS) entry which is preliminary data.</text>
</comment>
<gene>
    <name evidence="2" type="ORF">SteCoe_38038</name>
</gene>